<dbReference type="InterPro" id="IPR015421">
    <property type="entry name" value="PyrdxlP-dep_Trfase_major"/>
</dbReference>
<dbReference type="Pfam" id="PF00155">
    <property type="entry name" value="Aminotran_1_2"/>
    <property type="match status" value="1"/>
</dbReference>
<comment type="similarity">
    <text evidence="2 7">Belongs to the class-I pyridoxal-phosphate-dependent aminotransferase family.</text>
</comment>
<gene>
    <name evidence="9" type="primary">aspC</name>
    <name evidence="9" type="ordered locus">PSMK_20790</name>
</gene>
<dbReference type="PROSITE" id="PS00105">
    <property type="entry name" value="AA_TRANSFER_CLASS_1"/>
    <property type="match status" value="1"/>
</dbReference>
<proteinExistence type="inferred from homology"/>
<evidence type="ECO:0000313" key="10">
    <source>
        <dbReference type="Proteomes" id="UP000007881"/>
    </source>
</evidence>
<dbReference type="PRINTS" id="PR00799">
    <property type="entry name" value="TRANSAMINASE"/>
</dbReference>
<reference evidence="9 10" key="1">
    <citation type="submission" date="2012-02" db="EMBL/GenBank/DDBJ databases">
        <title>Complete genome sequence of Phycisphaera mikurensis NBRC 102666.</title>
        <authorList>
            <person name="Ankai A."/>
            <person name="Hosoyama A."/>
            <person name="Terui Y."/>
            <person name="Sekine M."/>
            <person name="Fukai R."/>
            <person name="Kato Y."/>
            <person name="Nakamura S."/>
            <person name="Yamada-Narita S."/>
            <person name="Kawakoshi A."/>
            <person name="Fukunaga Y."/>
            <person name="Yamazaki S."/>
            <person name="Fujita N."/>
        </authorList>
    </citation>
    <scope>NUCLEOTIDE SEQUENCE [LARGE SCALE GENOMIC DNA]</scope>
    <source>
        <strain evidence="10">NBRC 102666 / KCTC 22515 / FYK2301M01</strain>
    </source>
</reference>
<dbReference type="GO" id="GO:0042802">
    <property type="term" value="F:identical protein binding"/>
    <property type="evidence" value="ECO:0007669"/>
    <property type="project" value="TreeGrafter"/>
</dbReference>
<evidence type="ECO:0000313" key="9">
    <source>
        <dbReference type="EMBL" id="BAM04238.1"/>
    </source>
</evidence>
<dbReference type="Gene3D" id="3.90.1150.10">
    <property type="entry name" value="Aspartate Aminotransferase, domain 1"/>
    <property type="match status" value="1"/>
</dbReference>
<dbReference type="KEGG" id="phm:PSMK_20790"/>
<keyword evidence="4 7" id="KW-0032">Aminotransferase</keyword>
<keyword evidence="10" id="KW-1185">Reference proteome</keyword>
<dbReference type="InterPro" id="IPR015424">
    <property type="entry name" value="PyrdxlP-dep_Trfase"/>
</dbReference>
<evidence type="ECO:0000256" key="3">
    <source>
        <dbReference type="ARBA" id="ARBA00011738"/>
    </source>
</evidence>
<keyword evidence="6" id="KW-0663">Pyridoxal phosphate</keyword>
<comment type="cofactor">
    <cofactor evidence="1 7">
        <name>pyridoxal 5'-phosphate</name>
        <dbReference type="ChEBI" id="CHEBI:597326"/>
    </cofactor>
</comment>
<dbReference type="CDD" id="cd00609">
    <property type="entry name" value="AAT_like"/>
    <property type="match status" value="1"/>
</dbReference>
<evidence type="ECO:0000256" key="7">
    <source>
        <dbReference type="RuleBase" id="RU000481"/>
    </source>
</evidence>
<dbReference type="RefSeq" id="WP_014437456.1">
    <property type="nucleotide sequence ID" value="NC_017080.1"/>
</dbReference>
<organism evidence="9 10">
    <name type="scientific">Phycisphaera mikurensis (strain NBRC 102666 / KCTC 22515 / FYK2301M01)</name>
    <dbReference type="NCBI Taxonomy" id="1142394"/>
    <lineage>
        <taxon>Bacteria</taxon>
        <taxon>Pseudomonadati</taxon>
        <taxon>Planctomycetota</taxon>
        <taxon>Phycisphaerae</taxon>
        <taxon>Phycisphaerales</taxon>
        <taxon>Phycisphaeraceae</taxon>
        <taxon>Phycisphaera</taxon>
    </lineage>
</organism>
<dbReference type="Proteomes" id="UP000007881">
    <property type="component" value="Chromosome"/>
</dbReference>
<dbReference type="FunFam" id="3.40.640.10:FF:000066">
    <property type="entry name" value="Aspartate aminotransferase"/>
    <property type="match status" value="1"/>
</dbReference>
<dbReference type="OrthoDB" id="9766445at2"/>
<dbReference type="SUPFAM" id="SSF53383">
    <property type="entry name" value="PLP-dependent transferases"/>
    <property type="match status" value="1"/>
</dbReference>
<protein>
    <recommendedName>
        <fullName evidence="7">Aminotransferase</fullName>
        <ecNumber evidence="7">2.6.1.-</ecNumber>
    </recommendedName>
</protein>
<evidence type="ECO:0000256" key="6">
    <source>
        <dbReference type="ARBA" id="ARBA00022898"/>
    </source>
</evidence>
<feature type="domain" description="Aminotransferase class I/classII large" evidence="8">
    <location>
        <begin position="28"/>
        <end position="395"/>
    </location>
</feature>
<dbReference type="InterPro" id="IPR004839">
    <property type="entry name" value="Aminotransferase_I/II_large"/>
</dbReference>
<dbReference type="AlphaFoldDB" id="I0IG50"/>
<accession>I0IG50</accession>
<dbReference type="PANTHER" id="PTHR11879">
    <property type="entry name" value="ASPARTATE AMINOTRANSFERASE"/>
    <property type="match status" value="1"/>
</dbReference>
<dbReference type="EC" id="2.6.1.-" evidence="7"/>
<dbReference type="eggNOG" id="COG1448">
    <property type="taxonomic scope" value="Bacteria"/>
</dbReference>
<dbReference type="GO" id="GO:0004838">
    <property type="term" value="F:L-tyrosine-2-oxoglutarate transaminase activity"/>
    <property type="evidence" value="ECO:0007669"/>
    <property type="project" value="TreeGrafter"/>
</dbReference>
<name>I0IG50_PHYMF</name>
<comment type="subunit">
    <text evidence="3">Homodimer.</text>
</comment>
<dbReference type="HOGENOM" id="CLU_032440_0_1_0"/>
<evidence type="ECO:0000256" key="2">
    <source>
        <dbReference type="ARBA" id="ARBA00007441"/>
    </source>
</evidence>
<dbReference type="InterPro" id="IPR004838">
    <property type="entry name" value="NHTrfase_class1_PyrdxlP-BS"/>
</dbReference>
<dbReference type="EMBL" id="AP012338">
    <property type="protein sequence ID" value="BAM04238.1"/>
    <property type="molecule type" value="Genomic_DNA"/>
</dbReference>
<evidence type="ECO:0000259" key="8">
    <source>
        <dbReference type="Pfam" id="PF00155"/>
    </source>
</evidence>
<dbReference type="InterPro" id="IPR015422">
    <property type="entry name" value="PyrdxlP-dep_Trfase_small"/>
</dbReference>
<dbReference type="STRING" id="1142394.PSMK_20790"/>
<evidence type="ECO:0000256" key="1">
    <source>
        <dbReference type="ARBA" id="ARBA00001933"/>
    </source>
</evidence>
<evidence type="ECO:0000256" key="5">
    <source>
        <dbReference type="ARBA" id="ARBA00022679"/>
    </source>
</evidence>
<evidence type="ECO:0000256" key="4">
    <source>
        <dbReference type="ARBA" id="ARBA00022576"/>
    </source>
</evidence>
<dbReference type="Gene3D" id="3.40.640.10">
    <property type="entry name" value="Type I PLP-dependent aspartate aminotransferase-like (Major domain)"/>
    <property type="match status" value="1"/>
</dbReference>
<dbReference type="GO" id="GO:0033585">
    <property type="term" value="P:L-phenylalanine biosynthetic process from chorismate via phenylpyruvate"/>
    <property type="evidence" value="ECO:0007669"/>
    <property type="project" value="TreeGrafter"/>
</dbReference>
<dbReference type="PANTHER" id="PTHR11879:SF22">
    <property type="entry name" value="ASPARTATE AMINOTRANSFERASE, MITOCHONDRIAL"/>
    <property type="match status" value="1"/>
</dbReference>
<dbReference type="NCBIfam" id="NF006719">
    <property type="entry name" value="PRK09257.1"/>
    <property type="match status" value="1"/>
</dbReference>
<dbReference type="GO" id="GO:0005829">
    <property type="term" value="C:cytosol"/>
    <property type="evidence" value="ECO:0007669"/>
    <property type="project" value="TreeGrafter"/>
</dbReference>
<dbReference type="InterPro" id="IPR000796">
    <property type="entry name" value="Asp_trans"/>
</dbReference>
<sequence>MFETLQPAPPDAILGLSEAFRGDARDAKINLAVGVYKDADGATPVPAAVKEAERRLLEAETTKGYLPIDGPPALGPLVRSMLFGAGDERVRGGRAATSMTPGGTGGLRVAGDFVKQNLPAATVWLSDPTWANHHGIFRAAGLATSTYRWYDPATRGLDFGGALAALEEVPAGDVVVLHGCCHNPTGADPSPEQWRRIAGVLADRGVLPLLDFAYQGFGDGLEEDAAGLREVAAANPELLVCSSYSKNFGLYRDRVGALTVVAADAAAASAAQSLVKQAIRRNYSNPPAHGALVVQTILESEELTARWREELDGMRERINGMRAALQAGLDARGVALSPGGNGFIAKQRGMFTLTGLTREQVGRLRDEHGIYAVGDGRINVAGVVPGNVDALCDAVAAVAEGSG</sequence>
<keyword evidence="5 7" id="KW-0808">Transferase</keyword>
<dbReference type="GO" id="GO:0030170">
    <property type="term" value="F:pyridoxal phosphate binding"/>
    <property type="evidence" value="ECO:0007669"/>
    <property type="project" value="InterPro"/>
</dbReference>